<dbReference type="STRING" id="1171373.PACID_15760"/>
<proteinExistence type="predicted"/>
<protein>
    <submittedName>
        <fullName evidence="2">Uncharacterized protein</fullName>
    </submittedName>
</protein>
<dbReference type="KEGG" id="pbo:PACID_15760"/>
<evidence type="ECO:0000313" key="3">
    <source>
        <dbReference type="Proteomes" id="UP000000214"/>
    </source>
</evidence>
<dbReference type="HOGENOM" id="CLU_3028655_0_0_11"/>
<feature type="transmembrane region" description="Helical" evidence="1">
    <location>
        <begin position="12"/>
        <end position="30"/>
    </location>
</feature>
<reference evidence="2 3" key="1">
    <citation type="journal article" date="2012" name="BMC Genomics">
        <title>The genome sequence of Propionibacterium acidipropionici provides insights into its biotechnological and industrial potential.</title>
        <authorList>
            <person name="Parizzi L.P."/>
            <person name="Grassi M.C."/>
            <person name="Llerena L.A."/>
            <person name="Carazzolle M.F."/>
            <person name="Queiroz V.L."/>
            <person name="Lunardi I."/>
            <person name="Zeidler A.F."/>
            <person name="Teixeira P.J."/>
            <person name="Mieczkowski P."/>
            <person name="Rincones J."/>
            <person name="Pereira G.A."/>
        </authorList>
    </citation>
    <scope>NUCLEOTIDE SEQUENCE [LARGE SCALE GENOMIC DNA]</scope>
    <source>
        <strain evidence="3">ATCC 4875 / DSM 20272 / JCM 6432 / NBRC 12425 / NCIMB 8070</strain>
    </source>
</reference>
<organism evidence="2 3">
    <name type="scientific">Acidipropionibacterium acidipropionici (strain ATCC 4875 / DSM 20272 / JCM 6432 / NBRC 12425 / NCIMB 8070 / 4)</name>
    <name type="common">Propionibacterium acidipropionici</name>
    <dbReference type="NCBI Taxonomy" id="1171373"/>
    <lineage>
        <taxon>Bacteria</taxon>
        <taxon>Bacillati</taxon>
        <taxon>Actinomycetota</taxon>
        <taxon>Actinomycetes</taxon>
        <taxon>Propionibacteriales</taxon>
        <taxon>Propionibacteriaceae</taxon>
        <taxon>Acidipropionibacterium</taxon>
    </lineage>
</organism>
<dbReference type="AlphaFoldDB" id="K7RN72"/>
<keyword evidence="1" id="KW-1133">Transmembrane helix</keyword>
<dbReference type="Proteomes" id="UP000000214">
    <property type="component" value="Chromosome"/>
</dbReference>
<evidence type="ECO:0000256" key="1">
    <source>
        <dbReference type="SAM" id="Phobius"/>
    </source>
</evidence>
<dbReference type="EMBL" id="CP003493">
    <property type="protein sequence ID" value="AFV89389.1"/>
    <property type="molecule type" value="Genomic_DNA"/>
</dbReference>
<evidence type="ECO:0000313" key="2">
    <source>
        <dbReference type="EMBL" id="AFV89389.1"/>
    </source>
</evidence>
<keyword evidence="1" id="KW-0812">Transmembrane</keyword>
<name>K7RN72_ACIA4</name>
<gene>
    <name evidence="2" type="ordered locus">PACID_15760</name>
</gene>
<dbReference type="PATRIC" id="fig|1171373.8.peg.1560"/>
<accession>K7RN72</accession>
<sequence length="55" mass="6085">MDLMPTLTNGGLILLLLILGVATVCLLLAADERHIDRLLWQAMTHTTDDPEEGNR</sequence>
<keyword evidence="1" id="KW-0472">Membrane</keyword>